<dbReference type="NCBIfam" id="TIGR04129">
    <property type="entry name" value="CxxH_BA5709"/>
    <property type="match status" value="1"/>
</dbReference>
<evidence type="ECO:0008006" key="3">
    <source>
        <dbReference type="Google" id="ProtNLM"/>
    </source>
</evidence>
<dbReference type="AlphaFoldDB" id="A0A919S0J7"/>
<accession>A0A919S0J7</accession>
<dbReference type="Pfam" id="PF14116">
    <property type="entry name" value="YyzF"/>
    <property type="match status" value="1"/>
</dbReference>
<dbReference type="InterPro" id="IPR025626">
    <property type="entry name" value="YyzF"/>
</dbReference>
<proteinExistence type="predicted"/>
<sequence>MALDKNMLCCQQHVDVAIDDYINEYETFPNMDKVESGKCDYCENKAEYVIGN</sequence>
<evidence type="ECO:0000313" key="2">
    <source>
        <dbReference type="Proteomes" id="UP000679179"/>
    </source>
</evidence>
<comment type="caution">
    <text evidence="1">The sequence shown here is derived from an EMBL/GenBank/DDBJ whole genome shotgun (WGS) entry which is preliminary data.</text>
</comment>
<keyword evidence="2" id="KW-1185">Reference proteome</keyword>
<dbReference type="Proteomes" id="UP000679179">
    <property type="component" value="Unassembled WGS sequence"/>
</dbReference>
<gene>
    <name evidence="1" type="ORF">CPJCM30710_15960</name>
</gene>
<name>A0A919S0J7_9CLOT</name>
<evidence type="ECO:0000313" key="1">
    <source>
        <dbReference type="EMBL" id="GIM28930.1"/>
    </source>
</evidence>
<organism evidence="1 2">
    <name type="scientific">Clostridium polyendosporum</name>
    <dbReference type="NCBI Taxonomy" id="69208"/>
    <lineage>
        <taxon>Bacteria</taxon>
        <taxon>Bacillati</taxon>
        <taxon>Bacillota</taxon>
        <taxon>Clostridia</taxon>
        <taxon>Eubacteriales</taxon>
        <taxon>Clostridiaceae</taxon>
        <taxon>Clostridium</taxon>
    </lineage>
</organism>
<reference evidence="1" key="1">
    <citation type="submission" date="2021-03" db="EMBL/GenBank/DDBJ databases">
        <title>Taxonomic study of Clostridium polyendosporum from meadow-gley soil under rice.</title>
        <authorList>
            <person name="Kobayashi H."/>
            <person name="Tanizawa Y."/>
            <person name="Yagura M."/>
        </authorList>
    </citation>
    <scope>NUCLEOTIDE SEQUENCE</scope>
    <source>
        <strain evidence="1">JCM 30710</strain>
    </source>
</reference>
<dbReference type="EMBL" id="BOPZ01000011">
    <property type="protein sequence ID" value="GIM28930.1"/>
    <property type="molecule type" value="Genomic_DNA"/>
</dbReference>
<protein>
    <recommendedName>
        <fullName evidence="3">CxxH/CxxC protein, BA_5709 family</fullName>
    </recommendedName>
</protein>
<dbReference type="RefSeq" id="WP_246503494.1">
    <property type="nucleotide sequence ID" value="NZ_BOPZ01000011.1"/>
</dbReference>